<dbReference type="Pfam" id="PF21982">
    <property type="entry name" value="RecX_HTH1"/>
    <property type="match status" value="1"/>
</dbReference>
<evidence type="ECO:0000256" key="4">
    <source>
        <dbReference type="ARBA" id="ARBA00022490"/>
    </source>
</evidence>
<dbReference type="Gene3D" id="1.10.10.10">
    <property type="entry name" value="Winged helix-like DNA-binding domain superfamily/Winged helix DNA-binding domain"/>
    <property type="match status" value="3"/>
</dbReference>
<dbReference type="InterPro" id="IPR036388">
    <property type="entry name" value="WH-like_DNA-bd_sf"/>
</dbReference>
<protein>
    <recommendedName>
        <fullName evidence="3 5">Regulatory protein RecX</fullName>
    </recommendedName>
</protein>
<dbReference type="PANTHER" id="PTHR33602:SF1">
    <property type="entry name" value="REGULATORY PROTEIN RECX FAMILY PROTEIN"/>
    <property type="match status" value="1"/>
</dbReference>
<feature type="domain" description="RecX third three-helical" evidence="7">
    <location>
        <begin position="104"/>
        <end position="152"/>
    </location>
</feature>
<evidence type="ECO:0000256" key="2">
    <source>
        <dbReference type="ARBA" id="ARBA00009695"/>
    </source>
</evidence>
<evidence type="ECO:0000256" key="5">
    <source>
        <dbReference type="HAMAP-Rule" id="MF_01114"/>
    </source>
</evidence>
<comment type="function">
    <text evidence="5">Modulates RecA activity.</text>
</comment>
<reference evidence="10 12" key="2">
    <citation type="submission" date="2019-07" db="EMBL/GenBank/DDBJ databases">
        <title>The pathways for chlorine oxyanion respiration interact through the shared metabolite chlorate.</title>
        <authorList>
            <person name="Barnum T.P."/>
            <person name="Cheng Y."/>
            <person name="Hill K.A."/>
            <person name="Lucas L.N."/>
            <person name="Carlson H.K."/>
            <person name="Coates J.D."/>
        </authorList>
    </citation>
    <scope>NUCLEOTIDE SEQUENCE [LARGE SCALE GENOMIC DNA]</scope>
    <source>
        <strain evidence="10">UCB</strain>
    </source>
</reference>
<evidence type="ECO:0000256" key="1">
    <source>
        <dbReference type="ARBA" id="ARBA00004496"/>
    </source>
</evidence>
<dbReference type="EMBL" id="VMRX01000004">
    <property type="protein sequence ID" value="TVT35624.1"/>
    <property type="molecule type" value="Genomic_DNA"/>
</dbReference>
<evidence type="ECO:0000313" key="12">
    <source>
        <dbReference type="Proteomes" id="UP000319142"/>
    </source>
</evidence>
<dbReference type="RefSeq" id="WP_022989620.1">
    <property type="nucleotide sequence ID" value="NZ_NEFY01000015.1"/>
</dbReference>
<keyword evidence="11" id="KW-1185">Reference proteome</keyword>
<dbReference type="InterPro" id="IPR053924">
    <property type="entry name" value="RecX_HTH_2nd"/>
</dbReference>
<dbReference type="GO" id="GO:0006282">
    <property type="term" value="P:regulation of DNA repair"/>
    <property type="evidence" value="ECO:0007669"/>
    <property type="project" value="UniProtKB-UniRule"/>
</dbReference>
<feature type="domain" description="RecX second three-helical" evidence="6">
    <location>
        <begin position="61"/>
        <end position="92"/>
    </location>
</feature>
<comment type="subcellular location">
    <subcellularLocation>
        <location evidence="1 5">Cytoplasm</location>
    </subcellularLocation>
</comment>
<evidence type="ECO:0000313" key="9">
    <source>
        <dbReference type="EMBL" id="OZC35102.1"/>
    </source>
</evidence>
<comment type="caution">
    <text evidence="10">The sequence shown here is derived from an EMBL/GenBank/DDBJ whole genome shotgun (WGS) entry which is preliminary data.</text>
</comment>
<dbReference type="PANTHER" id="PTHR33602">
    <property type="entry name" value="REGULATORY PROTEIN RECX FAMILY PROTEIN"/>
    <property type="match status" value="1"/>
</dbReference>
<dbReference type="Proteomes" id="UP000216984">
    <property type="component" value="Unassembled WGS sequence"/>
</dbReference>
<reference evidence="9 11" key="1">
    <citation type="submission" date="2017-06" db="EMBL/GenBank/DDBJ databases">
        <title>Draft genome sequence of the halophilic bacterium Marinobacter vinifirmus FB1.</title>
        <authorList>
            <person name="Stepanov V.G."/>
            <person name="Roberts D.J."/>
            <person name="Fox G.E."/>
        </authorList>
    </citation>
    <scope>NUCLEOTIDE SEQUENCE [LARGE SCALE GENOMIC DNA]</scope>
    <source>
        <strain evidence="9 11">FB1</strain>
    </source>
</reference>
<name>A0A259VXM1_9GAMM</name>
<dbReference type="GO" id="GO:0005737">
    <property type="term" value="C:cytoplasm"/>
    <property type="evidence" value="ECO:0007669"/>
    <property type="project" value="UniProtKB-SubCell"/>
</dbReference>
<accession>A0A259VXM1</accession>
<dbReference type="Pfam" id="PF02631">
    <property type="entry name" value="RecX_HTH2"/>
    <property type="match status" value="1"/>
</dbReference>
<evidence type="ECO:0000313" key="11">
    <source>
        <dbReference type="Proteomes" id="UP000216984"/>
    </source>
</evidence>
<proteinExistence type="inferred from homology"/>
<dbReference type="InterPro" id="IPR053926">
    <property type="entry name" value="RecX_HTH_1st"/>
</dbReference>
<organism evidence="10 12">
    <name type="scientific">Marinobacter vinifirmus</name>
    <dbReference type="NCBI Taxonomy" id="355591"/>
    <lineage>
        <taxon>Bacteria</taxon>
        <taxon>Pseudomonadati</taxon>
        <taxon>Pseudomonadota</taxon>
        <taxon>Gammaproteobacteria</taxon>
        <taxon>Pseudomonadales</taxon>
        <taxon>Marinobacteraceae</taxon>
        <taxon>Marinobacter</taxon>
    </lineage>
</organism>
<evidence type="ECO:0000259" key="8">
    <source>
        <dbReference type="Pfam" id="PF21982"/>
    </source>
</evidence>
<dbReference type="Pfam" id="PF21981">
    <property type="entry name" value="RecX_HTH3"/>
    <property type="match status" value="1"/>
</dbReference>
<dbReference type="AlphaFoldDB" id="A0A259VXM1"/>
<dbReference type="InterPro" id="IPR003783">
    <property type="entry name" value="Regulatory_RecX"/>
</dbReference>
<feature type="domain" description="RecX first three-helical" evidence="8">
    <location>
        <begin position="15"/>
        <end position="52"/>
    </location>
</feature>
<dbReference type="Proteomes" id="UP000319142">
    <property type="component" value="Unassembled WGS sequence"/>
</dbReference>
<dbReference type="EMBL" id="NEFY01000015">
    <property type="protein sequence ID" value="OZC35102.1"/>
    <property type="molecule type" value="Genomic_DNA"/>
</dbReference>
<evidence type="ECO:0000256" key="3">
    <source>
        <dbReference type="ARBA" id="ARBA00018111"/>
    </source>
</evidence>
<dbReference type="HAMAP" id="MF_01114">
    <property type="entry name" value="RecX"/>
    <property type="match status" value="1"/>
</dbReference>
<gene>
    <name evidence="5" type="primary">recX</name>
    <name evidence="9" type="ORF">B9Q17_06275</name>
    <name evidence="10" type="ORF">FHK81_02575</name>
</gene>
<evidence type="ECO:0000259" key="6">
    <source>
        <dbReference type="Pfam" id="PF02631"/>
    </source>
</evidence>
<sequence>MAKRDENPEDQDYKARSVALRLLARREHSRHELALKLRQRKIEPALINTVLDEYEDEGWLDDHRFADVFARQRMDAGYGPLRILADLQQRGVNFSPGCLSETTEEQWLASAVRLRERRFGLARLDDDLKEKLRQARFLAGRGFSHSQVERALEARAPEDE</sequence>
<dbReference type="InterPro" id="IPR053925">
    <property type="entry name" value="RecX_HTH_3rd"/>
</dbReference>
<evidence type="ECO:0000259" key="7">
    <source>
        <dbReference type="Pfam" id="PF21981"/>
    </source>
</evidence>
<evidence type="ECO:0000313" key="10">
    <source>
        <dbReference type="EMBL" id="TVT35624.1"/>
    </source>
</evidence>
<keyword evidence="4 5" id="KW-0963">Cytoplasm</keyword>
<comment type="similarity">
    <text evidence="2 5">Belongs to the RecX family.</text>
</comment>